<comment type="subcellular location">
    <subcellularLocation>
        <location evidence="1">Nucleus</location>
    </subcellularLocation>
</comment>
<dbReference type="CDD" id="cd00067">
    <property type="entry name" value="GAL4"/>
    <property type="match status" value="1"/>
</dbReference>
<name>A0A6G1HEH4_9PEZI</name>
<organism evidence="5 6">
    <name type="scientific">Aulographum hederae CBS 113979</name>
    <dbReference type="NCBI Taxonomy" id="1176131"/>
    <lineage>
        <taxon>Eukaryota</taxon>
        <taxon>Fungi</taxon>
        <taxon>Dikarya</taxon>
        <taxon>Ascomycota</taxon>
        <taxon>Pezizomycotina</taxon>
        <taxon>Dothideomycetes</taxon>
        <taxon>Pleosporomycetidae</taxon>
        <taxon>Aulographales</taxon>
        <taxon>Aulographaceae</taxon>
    </lineage>
</organism>
<gene>
    <name evidence="5" type="ORF">K402DRAFT_129831</name>
</gene>
<dbReference type="Proteomes" id="UP000800041">
    <property type="component" value="Unassembled WGS sequence"/>
</dbReference>
<dbReference type="PROSITE" id="PS50048">
    <property type="entry name" value="ZN2_CY6_FUNGAL_2"/>
    <property type="match status" value="1"/>
</dbReference>
<dbReference type="InterPro" id="IPR050613">
    <property type="entry name" value="Sec_Metabolite_Reg"/>
</dbReference>
<dbReference type="EMBL" id="ML977139">
    <property type="protein sequence ID" value="KAF1991621.1"/>
    <property type="molecule type" value="Genomic_DNA"/>
</dbReference>
<evidence type="ECO:0000256" key="3">
    <source>
        <dbReference type="SAM" id="MobiDB-lite"/>
    </source>
</evidence>
<feature type="domain" description="Zn(2)-C6 fungal-type" evidence="4">
    <location>
        <begin position="11"/>
        <end position="42"/>
    </location>
</feature>
<feature type="compositionally biased region" description="Polar residues" evidence="3">
    <location>
        <begin position="48"/>
        <end position="65"/>
    </location>
</feature>
<dbReference type="CDD" id="cd12148">
    <property type="entry name" value="fungal_TF_MHR"/>
    <property type="match status" value="1"/>
</dbReference>
<dbReference type="AlphaFoldDB" id="A0A6G1HEH4"/>
<evidence type="ECO:0000313" key="5">
    <source>
        <dbReference type="EMBL" id="KAF1991621.1"/>
    </source>
</evidence>
<dbReference type="SUPFAM" id="SSF57701">
    <property type="entry name" value="Zn2/Cys6 DNA-binding domain"/>
    <property type="match status" value="1"/>
</dbReference>
<dbReference type="InterPro" id="IPR036864">
    <property type="entry name" value="Zn2-C6_fun-type_DNA-bd_sf"/>
</dbReference>
<dbReference type="GO" id="GO:0008270">
    <property type="term" value="F:zinc ion binding"/>
    <property type="evidence" value="ECO:0007669"/>
    <property type="project" value="InterPro"/>
</dbReference>
<evidence type="ECO:0000256" key="1">
    <source>
        <dbReference type="ARBA" id="ARBA00004123"/>
    </source>
</evidence>
<dbReference type="OrthoDB" id="410267at2759"/>
<dbReference type="GO" id="GO:0000981">
    <property type="term" value="F:DNA-binding transcription factor activity, RNA polymerase II-specific"/>
    <property type="evidence" value="ECO:0007669"/>
    <property type="project" value="InterPro"/>
</dbReference>
<reference evidence="5" key="1">
    <citation type="journal article" date="2020" name="Stud. Mycol.">
        <title>101 Dothideomycetes genomes: a test case for predicting lifestyles and emergence of pathogens.</title>
        <authorList>
            <person name="Haridas S."/>
            <person name="Albert R."/>
            <person name="Binder M."/>
            <person name="Bloem J."/>
            <person name="Labutti K."/>
            <person name="Salamov A."/>
            <person name="Andreopoulos B."/>
            <person name="Baker S."/>
            <person name="Barry K."/>
            <person name="Bills G."/>
            <person name="Bluhm B."/>
            <person name="Cannon C."/>
            <person name="Castanera R."/>
            <person name="Culley D."/>
            <person name="Daum C."/>
            <person name="Ezra D."/>
            <person name="Gonzalez J."/>
            <person name="Henrissat B."/>
            <person name="Kuo A."/>
            <person name="Liang C."/>
            <person name="Lipzen A."/>
            <person name="Lutzoni F."/>
            <person name="Magnuson J."/>
            <person name="Mondo S."/>
            <person name="Nolan M."/>
            <person name="Ohm R."/>
            <person name="Pangilinan J."/>
            <person name="Park H.-J."/>
            <person name="Ramirez L."/>
            <person name="Alfaro M."/>
            <person name="Sun H."/>
            <person name="Tritt A."/>
            <person name="Yoshinaga Y."/>
            <person name="Zwiers L.-H."/>
            <person name="Turgeon B."/>
            <person name="Goodwin S."/>
            <person name="Spatafora J."/>
            <person name="Crous P."/>
            <person name="Grigoriev I."/>
        </authorList>
    </citation>
    <scope>NUCLEOTIDE SEQUENCE</scope>
    <source>
        <strain evidence="5">CBS 113979</strain>
    </source>
</reference>
<protein>
    <recommendedName>
        <fullName evidence="4">Zn(2)-C6 fungal-type domain-containing protein</fullName>
    </recommendedName>
</protein>
<dbReference type="SMART" id="SM00066">
    <property type="entry name" value="GAL4"/>
    <property type="match status" value="1"/>
</dbReference>
<proteinExistence type="predicted"/>
<dbReference type="InterPro" id="IPR001138">
    <property type="entry name" value="Zn2Cys6_DnaBD"/>
</dbReference>
<keyword evidence="2" id="KW-0539">Nucleus</keyword>
<evidence type="ECO:0000259" key="4">
    <source>
        <dbReference type="PROSITE" id="PS50048"/>
    </source>
</evidence>
<evidence type="ECO:0000256" key="2">
    <source>
        <dbReference type="ARBA" id="ARBA00023242"/>
    </source>
</evidence>
<dbReference type="PANTHER" id="PTHR31001:SF76">
    <property type="entry name" value="ZN(2)-C6 FUNGAL-TYPE DOMAIN-CONTAINING PROTEIN"/>
    <property type="match status" value="1"/>
</dbReference>
<dbReference type="Gene3D" id="4.10.240.10">
    <property type="entry name" value="Zn(2)-C6 fungal-type DNA-binding domain"/>
    <property type="match status" value="1"/>
</dbReference>
<dbReference type="PANTHER" id="PTHR31001">
    <property type="entry name" value="UNCHARACTERIZED TRANSCRIPTIONAL REGULATORY PROTEIN"/>
    <property type="match status" value="1"/>
</dbReference>
<keyword evidence="6" id="KW-1185">Reference proteome</keyword>
<dbReference type="GO" id="GO:0005634">
    <property type="term" value="C:nucleus"/>
    <property type="evidence" value="ECO:0007669"/>
    <property type="project" value="UniProtKB-SubCell"/>
</dbReference>
<accession>A0A6G1HEH4</accession>
<dbReference type="Pfam" id="PF00172">
    <property type="entry name" value="Zn_clus"/>
    <property type="match status" value="1"/>
</dbReference>
<dbReference type="PROSITE" id="PS00463">
    <property type="entry name" value="ZN2_CY6_FUNGAL_1"/>
    <property type="match status" value="1"/>
</dbReference>
<sequence>MNTGNQRRRLACIACTRRKVKCDKEIPCKNCIRRGVQHLCSRNEKPGDTSQGPARESTILSSSAPTEVRESRDEQASMDEGAPSRDSSAPPAVVEDCASILEFLAWGRRKNPDYKTVASPELHGARRRGSCVGDISQAPAAPGPWYEGVISPIPYLQILLPERTQLYELAAYHENCILWYTGSYDAPLFREQLDNFYSKGRGVIENDNVKLQWTALLFAVIATSLSCAPRNIAIRWGFQSREQDTLSKEWYKAVMTCLNTAEYMANHSIYAVEAIATLTLPGQLLGFSNNQNVLLSSAVRIGQSLGLHRLGKDITVSEADVSNVERGRRVWCQLCQQDWYNIPFSESYSINPLYTSTSKPINCHDSDMKPQPDTVPTRISLPRFKYEIARLMPGLQDGIRTSNTSYTKFEQVMKYDRLMRNLSTEKRPSFLSSSEPLDESWPAFVPWARRAATISTAHKMIMIHRAFLGQSFLNPAFAVTRKTCIAAAKTILKEERCAAKQSREHEDEGPVLWIYHAFAVAASIVLSLDLLHRKRSDPEYSEHRQMVQDGIEILRNYDNSAIAIRGVRLLSALLVRTRKPELPSAKLLKHRSEGYQTRKTILHANARSFWMSQPS</sequence>
<feature type="region of interest" description="Disordered" evidence="3">
    <location>
        <begin position="42"/>
        <end position="91"/>
    </location>
</feature>
<evidence type="ECO:0000313" key="6">
    <source>
        <dbReference type="Proteomes" id="UP000800041"/>
    </source>
</evidence>